<proteinExistence type="predicted"/>
<evidence type="ECO:0000259" key="2">
    <source>
        <dbReference type="Pfam" id="PF03703"/>
    </source>
</evidence>
<organism evidence="3 4">
    <name type="scientific">Sphingomonas psychrolutea</name>
    <dbReference type="NCBI Taxonomy" id="1259676"/>
    <lineage>
        <taxon>Bacteria</taxon>
        <taxon>Pseudomonadati</taxon>
        <taxon>Pseudomonadota</taxon>
        <taxon>Alphaproteobacteria</taxon>
        <taxon>Sphingomonadales</taxon>
        <taxon>Sphingomonadaceae</taxon>
        <taxon>Sphingomonas</taxon>
    </lineage>
</organism>
<dbReference type="RefSeq" id="WP_188446266.1">
    <property type="nucleotide sequence ID" value="NZ_BMDW01000007.1"/>
</dbReference>
<dbReference type="Proteomes" id="UP000618591">
    <property type="component" value="Unassembled WGS sequence"/>
</dbReference>
<comment type="caution">
    <text evidence="3">The sequence shown here is derived from an EMBL/GenBank/DDBJ whole genome shotgun (WGS) entry which is preliminary data.</text>
</comment>
<dbReference type="EMBL" id="BMDW01000007">
    <property type="protein sequence ID" value="GGA45934.1"/>
    <property type="molecule type" value="Genomic_DNA"/>
</dbReference>
<keyword evidence="4" id="KW-1185">Reference proteome</keyword>
<dbReference type="InterPro" id="IPR054839">
    <property type="entry name" value="puhB_PGC"/>
</dbReference>
<reference evidence="4" key="1">
    <citation type="journal article" date="2019" name="Int. J. Syst. Evol. Microbiol.">
        <title>The Global Catalogue of Microorganisms (GCM) 10K type strain sequencing project: providing services to taxonomists for standard genome sequencing and annotation.</title>
        <authorList>
            <consortium name="The Broad Institute Genomics Platform"/>
            <consortium name="The Broad Institute Genome Sequencing Center for Infectious Disease"/>
            <person name="Wu L."/>
            <person name="Ma J."/>
        </authorList>
    </citation>
    <scope>NUCLEOTIDE SEQUENCE [LARGE SCALE GENOMIC DNA]</scope>
    <source>
        <strain evidence="4">CGMCC 1.10106</strain>
    </source>
</reference>
<keyword evidence="1" id="KW-1133">Transmembrane helix</keyword>
<dbReference type="InterPro" id="IPR005182">
    <property type="entry name" value="YdbS-like_PH"/>
</dbReference>
<evidence type="ECO:0000313" key="3">
    <source>
        <dbReference type="EMBL" id="GGA45934.1"/>
    </source>
</evidence>
<protein>
    <submittedName>
        <fullName evidence="3">Photosynthetic complex assembly protein</fullName>
    </submittedName>
</protein>
<keyword evidence="1" id="KW-0472">Membrane</keyword>
<accession>A0ABQ1GLJ5</accession>
<keyword evidence="1" id="KW-0812">Transmembrane</keyword>
<feature type="transmembrane region" description="Helical" evidence="1">
    <location>
        <begin position="43"/>
        <end position="61"/>
    </location>
</feature>
<evidence type="ECO:0000256" key="1">
    <source>
        <dbReference type="SAM" id="Phobius"/>
    </source>
</evidence>
<name>A0ABQ1GLJ5_9SPHN</name>
<gene>
    <name evidence="3" type="ORF">GCM10011395_15220</name>
</gene>
<dbReference type="Pfam" id="PF03703">
    <property type="entry name" value="bPH_2"/>
    <property type="match status" value="1"/>
</dbReference>
<evidence type="ECO:0000313" key="4">
    <source>
        <dbReference type="Proteomes" id="UP000618591"/>
    </source>
</evidence>
<feature type="transmembrane region" description="Helical" evidence="1">
    <location>
        <begin position="73"/>
        <end position="95"/>
    </location>
</feature>
<feature type="domain" description="YdbS-like PH" evidence="2">
    <location>
        <begin position="96"/>
        <end position="182"/>
    </location>
</feature>
<sequence length="217" mass="23385">MRTEYESEPNPGLPGLLPKGENIIWQGSPNWRVLARTAFHTRLVAGYFAALTVYAMGNALWHGVTGLADLSGVAITLAGAVIGVGLLHLLAWATARATIYTLTDRRIVLRIGIALPKCINLPLGIIGNVDLRQRMEGTGDLAIKLTSEQRLGYAALWPHARPWQYSNPQPMLRAVPDISAVATLLARACLSIQTDGRVVPIETATRMTAATEQAEAA</sequence>
<dbReference type="NCBIfam" id="NF040894">
    <property type="entry name" value="puhB_PGC"/>
    <property type="match status" value="1"/>
</dbReference>